<evidence type="ECO:0000313" key="7">
    <source>
        <dbReference type="Proteomes" id="UP001597519"/>
    </source>
</evidence>
<dbReference type="GO" id="GO:0004601">
    <property type="term" value="F:peroxidase activity"/>
    <property type="evidence" value="ECO:0007669"/>
    <property type="project" value="UniProtKB-KW"/>
</dbReference>
<evidence type="ECO:0000259" key="5">
    <source>
        <dbReference type="PROSITE" id="PS51352"/>
    </source>
</evidence>
<proteinExistence type="inferred from homology"/>
<dbReference type="InterPro" id="IPR036249">
    <property type="entry name" value="Thioredoxin-like_sf"/>
</dbReference>
<comment type="caution">
    <text evidence="6">The sequence shown here is derived from an EMBL/GenBank/DDBJ whole genome shotgun (WGS) entry which is preliminary data.</text>
</comment>
<dbReference type="PIRSF" id="PIRSF000303">
    <property type="entry name" value="Glutathion_perox"/>
    <property type="match status" value="1"/>
</dbReference>
<dbReference type="Gene3D" id="3.40.30.10">
    <property type="entry name" value="Glutaredoxin"/>
    <property type="match status" value="1"/>
</dbReference>
<dbReference type="InterPro" id="IPR013766">
    <property type="entry name" value="Thioredoxin_domain"/>
</dbReference>
<sequence>MKSRFYDMTFNDAHGEPFDTDLLRDKVVIIVNTASECGFRSQLESLEHLYQKYKDEGLVILGFPSSDFRNQEPLNSKDAESCYRENHGVTFPIMEKVHVRGKDIHPLFKALTESRTGLLTSAIKWNYTKFLVSREGKIMDRYPPQKKPEQFEEDVKKTLRYT</sequence>
<keyword evidence="2 4" id="KW-0575">Peroxidase</keyword>
<dbReference type="SUPFAM" id="SSF52833">
    <property type="entry name" value="Thioredoxin-like"/>
    <property type="match status" value="1"/>
</dbReference>
<dbReference type="PROSITE" id="PS51355">
    <property type="entry name" value="GLUTATHIONE_PEROXID_3"/>
    <property type="match status" value="1"/>
</dbReference>
<dbReference type="PROSITE" id="PS51352">
    <property type="entry name" value="THIOREDOXIN_2"/>
    <property type="match status" value="1"/>
</dbReference>
<evidence type="ECO:0000313" key="6">
    <source>
        <dbReference type="EMBL" id="MFD2829021.1"/>
    </source>
</evidence>
<evidence type="ECO:0000256" key="1">
    <source>
        <dbReference type="ARBA" id="ARBA00006926"/>
    </source>
</evidence>
<evidence type="ECO:0000256" key="2">
    <source>
        <dbReference type="ARBA" id="ARBA00022559"/>
    </source>
</evidence>
<gene>
    <name evidence="6" type="ORF">ACFSX4_00985</name>
</gene>
<keyword evidence="7" id="KW-1185">Reference proteome</keyword>
<comment type="similarity">
    <text evidence="1 4">Belongs to the glutathione peroxidase family.</text>
</comment>
<dbReference type="Proteomes" id="UP001597519">
    <property type="component" value="Unassembled WGS sequence"/>
</dbReference>
<dbReference type="Pfam" id="PF00255">
    <property type="entry name" value="GSHPx"/>
    <property type="match status" value="1"/>
</dbReference>
<dbReference type="PANTHER" id="PTHR11592">
    <property type="entry name" value="GLUTATHIONE PEROXIDASE"/>
    <property type="match status" value="1"/>
</dbReference>
<dbReference type="CDD" id="cd00340">
    <property type="entry name" value="GSH_Peroxidase"/>
    <property type="match status" value="1"/>
</dbReference>
<protein>
    <recommendedName>
        <fullName evidence="4">Glutathione peroxidase</fullName>
    </recommendedName>
</protein>
<feature type="domain" description="Thioredoxin" evidence="5">
    <location>
        <begin position="1"/>
        <end position="160"/>
    </location>
</feature>
<name>A0ABW5WQD5_9STAP</name>
<evidence type="ECO:0000256" key="3">
    <source>
        <dbReference type="ARBA" id="ARBA00023002"/>
    </source>
</evidence>
<organism evidence="6 7">
    <name type="scientific">Corticicoccus populi</name>
    <dbReference type="NCBI Taxonomy" id="1812821"/>
    <lineage>
        <taxon>Bacteria</taxon>
        <taxon>Bacillati</taxon>
        <taxon>Bacillota</taxon>
        <taxon>Bacilli</taxon>
        <taxon>Bacillales</taxon>
        <taxon>Staphylococcaceae</taxon>
        <taxon>Corticicoccus</taxon>
    </lineage>
</organism>
<evidence type="ECO:0000256" key="4">
    <source>
        <dbReference type="RuleBase" id="RU000499"/>
    </source>
</evidence>
<dbReference type="EMBL" id="JBHUOQ010000001">
    <property type="protein sequence ID" value="MFD2829021.1"/>
    <property type="molecule type" value="Genomic_DNA"/>
</dbReference>
<reference evidence="7" key="1">
    <citation type="journal article" date="2019" name="Int. J. Syst. Evol. Microbiol.">
        <title>The Global Catalogue of Microorganisms (GCM) 10K type strain sequencing project: providing services to taxonomists for standard genome sequencing and annotation.</title>
        <authorList>
            <consortium name="The Broad Institute Genomics Platform"/>
            <consortium name="The Broad Institute Genome Sequencing Center for Infectious Disease"/>
            <person name="Wu L."/>
            <person name="Ma J."/>
        </authorList>
    </citation>
    <scope>NUCLEOTIDE SEQUENCE [LARGE SCALE GENOMIC DNA]</scope>
    <source>
        <strain evidence="7">KCTC 33575</strain>
    </source>
</reference>
<dbReference type="InterPro" id="IPR000889">
    <property type="entry name" value="Glutathione_peroxidase"/>
</dbReference>
<accession>A0ABW5WQD5</accession>
<keyword evidence="3 4" id="KW-0560">Oxidoreductase</keyword>
<dbReference type="RefSeq" id="WP_377770649.1">
    <property type="nucleotide sequence ID" value="NZ_JBHUOQ010000001.1"/>
</dbReference>
<dbReference type="PANTHER" id="PTHR11592:SF78">
    <property type="entry name" value="GLUTATHIONE PEROXIDASE"/>
    <property type="match status" value="1"/>
</dbReference>
<dbReference type="PRINTS" id="PR01011">
    <property type="entry name" value="GLUTPROXDASE"/>
</dbReference>